<sequence length="42" mass="5211">MKKQSIPFILFTRSNKKINLYRKPFFGKIKERFFYANILKQK</sequence>
<reference evidence="1 2" key="1">
    <citation type="journal article" date="2014" name="Acta Crystallogr. D">
        <title>Structure-based characterization and antifreeze properties of a hyperactive ice-binding protein from the Antarctic bacterium Flavobacterium frigoris PS1.</title>
        <authorList>
            <person name="Do H."/>
            <person name="Kim S.J."/>
            <person name="Kim H.J."/>
            <person name="Lee J.H."/>
        </authorList>
    </citation>
    <scope>NUCLEOTIDE SEQUENCE [LARGE SCALE GENOMIC DNA]</scope>
    <source>
        <strain evidence="1 2">PS1</strain>
    </source>
</reference>
<dbReference type="Proteomes" id="UP000005566">
    <property type="component" value="Unassembled WGS sequence"/>
</dbReference>
<evidence type="ECO:0000313" key="2">
    <source>
        <dbReference type="Proteomes" id="UP000005566"/>
    </source>
</evidence>
<organism evidence="1 2">
    <name type="scientific">Flavobacterium frigoris (strain PS1)</name>
    <dbReference type="NCBI Taxonomy" id="1086011"/>
    <lineage>
        <taxon>Bacteria</taxon>
        <taxon>Pseudomonadati</taxon>
        <taxon>Bacteroidota</taxon>
        <taxon>Flavobacteriia</taxon>
        <taxon>Flavobacteriales</taxon>
        <taxon>Flavobacteriaceae</taxon>
        <taxon>Flavobacterium</taxon>
    </lineage>
</organism>
<protein>
    <submittedName>
        <fullName evidence="1">Uncharacterized protein</fullName>
    </submittedName>
</protein>
<dbReference type="AlphaFoldDB" id="H7FRU2"/>
<gene>
    <name evidence="1" type="ORF">HJ01_01954</name>
</gene>
<proteinExistence type="predicted"/>
<name>H7FRU2_FLAFP</name>
<accession>H7FRU2</accession>
<dbReference type="EMBL" id="AHKF01000018">
    <property type="protein sequence ID" value="EIA08232.1"/>
    <property type="molecule type" value="Genomic_DNA"/>
</dbReference>
<keyword evidence="2" id="KW-1185">Reference proteome</keyword>
<evidence type="ECO:0000313" key="1">
    <source>
        <dbReference type="EMBL" id="EIA08232.1"/>
    </source>
</evidence>
<comment type="caution">
    <text evidence="1">The sequence shown here is derived from an EMBL/GenBank/DDBJ whole genome shotgun (WGS) entry which is preliminary data.</text>
</comment>